<dbReference type="OrthoDB" id="2245989at2759"/>
<evidence type="ECO:0008006" key="4">
    <source>
        <dbReference type="Google" id="ProtNLM"/>
    </source>
</evidence>
<sequence length="303" mass="34176">MANTNFNVPRRSGTTSSAITAKTEPTDDAWSGLTDPVERRRRQNRLNQRAHRQRKRIQKHPYTQPSTTIVKTSPQSSDASPPDTAKSSDTTKSTKNGVSPVSSASSTSTTKRCQGIQILSYLQKFSESAYQSYVLGCPTSDHLLTLSKVNVFRAFGAIMASMGMSSELEWMHDDAISPFSTLRPGIAEDTNLPLALRPTKLQKSLAHHPWLDFFPLPKMRDNLLRAGEFDDEELCVDIMGFWDMSTDSCSMLVWGEPTDPSSWEVTEAFLRKWPWIVRGCPELLTSTNHWRRKRGDAVIFRYI</sequence>
<feature type="region of interest" description="Disordered" evidence="1">
    <location>
        <begin position="1"/>
        <end position="109"/>
    </location>
</feature>
<protein>
    <recommendedName>
        <fullName evidence="4">BZIP domain-containing protein</fullName>
    </recommendedName>
</protein>
<dbReference type="AlphaFoldDB" id="A0A017SR31"/>
<accession>A0A017SR31</accession>
<dbReference type="HOGENOM" id="CLU_033726_0_0_1"/>
<gene>
    <name evidence="2" type="ORF">EURHEDRAFT_447902</name>
</gene>
<evidence type="ECO:0000313" key="2">
    <source>
        <dbReference type="EMBL" id="EYE98735.1"/>
    </source>
</evidence>
<dbReference type="Proteomes" id="UP000019804">
    <property type="component" value="Unassembled WGS sequence"/>
</dbReference>
<dbReference type="PANTHER" id="PTHR38116">
    <property type="entry name" value="CHROMOSOME 7, WHOLE GENOME SHOTGUN SEQUENCE"/>
    <property type="match status" value="1"/>
</dbReference>
<dbReference type="GeneID" id="63698824"/>
<dbReference type="EMBL" id="KK088413">
    <property type="protein sequence ID" value="EYE98735.1"/>
    <property type="molecule type" value="Genomic_DNA"/>
</dbReference>
<proteinExistence type="predicted"/>
<dbReference type="InterPro" id="IPR021833">
    <property type="entry name" value="DUF3425"/>
</dbReference>
<name>A0A017SR31_ASPRC</name>
<dbReference type="PANTHER" id="PTHR38116:SF8">
    <property type="entry name" value="BZIP DOMAIN-CONTAINING PROTEIN"/>
    <property type="match status" value="1"/>
</dbReference>
<feature type="compositionally biased region" description="Polar residues" evidence="1">
    <location>
        <begin position="1"/>
        <end position="20"/>
    </location>
</feature>
<evidence type="ECO:0000313" key="3">
    <source>
        <dbReference type="Proteomes" id="UP000019804"/>
    </source>
</evidence>
<keyword evidence="3" id="KW-1185">Reference proteome</keyword>
<dbReference type="RefSeq" id="XP_040642423.1">
    <property type="nucleotide sequence ID" value="XM_040783700.1"/>
</dbReference>
<feature type="compositionally biased region" description="Basic residues" evidence="1">
    <location>
        <begin position="39"/>
        <end position="59"/>
    </location>
</feature>
<evidence type="ECO:0000256" key="1">
    <source>
        <dbReference type="SAM" id="MobiDB-lite"/>
    </source>
</evidence>
<dbReference type="Pfam" id="PF11905">
    <property type="entry name" value="DUF3425"/>
    <property type="match status" value="1"/>
</dbReference>
<reference evidence="3" key="1">
    <citation type="journal article" date="2014" name="Nat. Commun.">
        <title>Genomic adaptations of the halophilic Dead Sea filamentous fungus Eurotium rubrum.</title>
        <authorList>
            <person name="Kis-Papo T."/>
            <person name="Weig A.R."/>
            <person name="Riley R."/>
            <person name="Persoh D."/>
            <person name="Salamov A."/>
            <person name="Sun H."/>
            <person name="Lipzen A."/>
            <person name="Wasser S.P."/>
            <person name="Rambold G."/>
            <person name="Grigoriev I.V."/>
            <person name="Nevo E."/>
        </authorList>
    </citation>
    <scope>NUCLEOTIDE SEQUENCE [LARGE SCALE GENOMIC DNA]</scope>
    <source>
        <strain evidence="3">CBS 135680</strain>
    </source>
</reference>
<organism evidence="2 3">
    <name type="scientific">Aspergillus ruber (strain CBS 135680)</name>
    <dbReference type="NCBI Taxonomy" id="1388766"/>
    <lineage>
        <taxon>Eukaryota</taxon>
        <taxon>Fungi</taxon>
        <taxon>Dikarya</taxon>
        <taxon>Ascomycota</taxon>
        <taxon>Pezizomycotina</taxon>
        <taxon>Eurotiomycetes</taxon>
        <taxon>Eurotiomycetidae</taxon>
        <taxon>Eurotiales</taxon>
        <taxon>Aspergillaceae</taxon>
        <taxon>Aspergillus</taxon>
        <taxon>Aspergillus subgen. Aspergillus</taxon>
    </lineage>
</organism>
<dbReference type="STRING" id="1388766.A0A017SR31"/>
<feature type="compositionally biased region" description="Polar residues" evidence="1">
    <location>
        <begin position="61"/>
        <end position="79"/>
    </location>
</feature>